<evidence type="ECO:0000256" key="1">
    <source>
        <dbReference type="SAM" id="MobiDB-lite"/>
    </source>
</evidence>
<protein>
    <submittedName>
        <fullName evidence="2">Uncharacterized protein</fullName>
    </submittedName>
</protein>
<dbReference type="EMBL" id="GBRH01228478">
    <property type="protein sequence ID" value="JAD69417.1"/>
    <property type="molecule type" value="Transcribed_RNA"/>
</dbReference>
<proteinExistence type="predicted"/>
<dbReference type="AlphaFoldDB" id="A0A0A9CD39"/>
<evidence type="ECO:0000313" key="2">
    <source>
        <dbReference type="EMBL" id="JAD69417.1"/>
    </source>
</evidence>
<reference evidence="2" key="2">
    <citation type="journal article" date="2015" name="Data Brief">
        <title>Shoot transcriptome of the giant reed, Arundo donax.</title>
        <authorList>
            <person name="Barrero R.A."/>
            <person name="Guerrero F.D."/>
            <person name="Moolhuijzen P."/>
            <person name="Goolsby J.A."/>
            <person name="Tidwell J."/>
            <person name="Bellgard S.E."/>
            <person name="Bellgard M.I."/>
        </authorList>
    </citation>
    <scope>NUCLEOTIDE SEQUENCE</scope>
    <source>
        <tissue evidence="2">Shoot tissue taken approximately 20 cm above the soil surface</tissue>
    </source>
</reference>
<sequence length="56" mass="6523">MNWRGWTHAARSQAAKAASHTEHENNVSEQSKRPVLHTNYSRLQHWQRNALASRSE</sequence>
<feature type="region of interest" description="Disordered" evidence="1">
    <location>
        <begin position="1"/>
        <end position="35"/>
    </location>
</feature>
<feature type="compositionally biased region" description="Basic and acidic residues" evidence="1">
    <location>
        <begin position="19"/>
        <end position="32"/>
    </location>
</feature>
<accession>A0A0A9CD39</accession>
<feature type="compositionally biased region" description="Low complexity" evidence="1">
    <location>
        <begin position="9"/>
        <end position="18"/>
    </location>
</feature>
<reference evidence="2" key="1">
    <citation type="submission" date="2014-09" db="EMBL/GenBank/DDBJ databases">
        <authorList>
            <person name="Magalhaes I.L.F."/>
            <person name="Oliveira U."/>
            <person name="Santos F.R."/>
            <person name="Vidigal T.H.D.A."/>
            <person name="Brescovit A.D."/>
            <person name="Santos A.J."/>
        </authorList>
    </citation>
    <scope>NUCLEOTIDE SEQUENCE</scope>
    <source>
        <tissue evidence="2">Shoot tissue taken approximately 20 cm above the soil surface</tissue>
    </source>
</reference>
<name>A0A0A9CD39_ARUDO</name>
<organism evidence="2">
    <name type="scientific">Arundo donax</name>
    <name type="common">Giant reed</name>
    <name type="synonym">Donax arundinaceus</name>
    <dbReference type="NCBI Taxonomy" id="35708"/>
    <lineage>
        <taxon>Eukaryota</taxon>
        <taxon>Viridiplantae</taxon>
        <taxon>Streptophyta</taxon>
        <taxon>Embryophyta</taxon>
        <taxon>Tracheophyta</taxon>
        <taxon>Spermatophyta</taxon>
        <taxon>Magnoliopsida</taxon>
        <taxon>Liliopsida</taxon>
        <taxon>Poales</taxon>
        <taxon>Poaceae</taxon>
        <taxon>PACMAD clade</taxon>
        <taxon>Arundinoideae</taxon>
        <taxon>Arundineae</taxon>
        <taxon>Arundo</taxon>
    </lineage>
</organism>